<accession>A0A0U1Q297</accession>
<dbReference type="InterPro" id="IPR025662">
    <property type="entry name" value="Sigma_54_int_dom_ATP-bd_1"/>
</dbReference>
<dbReference type="Pfam" id="PF25601">
    <property type="entry name" value="AAA_lid_14"/>
    <property type="match status" value="1"/>
</dbReference>
<dbReference type="FunFam" id="3.40.50.300:FF:000006">
    <property type="entry name" value="DNA-binding transcriptional regulator NtrC"/>
    <property type="match status" value="1"/>
</dbReference>
<evidence type="ECO:0000256" key="4">
    <source>
        <dbReference type="ARBA" id="ARBA00023125"/>
    </source>
</evidence>
<dbReference type="Gene3D" id="1.10.10.60">
    <property type="entry name" value="Homeodomain-like"/>
    <property type="match status" value="1"/>
</dbReference>
<keyword evidence="4" id="KW-0238">DNA-binding</keyword>
<dbReference type="InterPro" id="IPR027417">
    <property type="entry name" value="P-loop_NTPase"/>
</dbReference>
<dbReference type="InterPro" id="IPR029016">
    <property type="entry name" value="GAF-like_dom_sf"/>
</dbReference>
<dbReference type="Gene3D" id="3.30.450.40">
    <property type="match status" value="1"/>
</dbReference>
<evidence type="ECO:0000256" key="5">
    <source>
        <dbReference type="ARBA" id="ARBA00023163"/>
    </source>
</evidence>
<dbReference type="GO" id="GO:0005524">
    <property type="term" value="F:ATP binding"/>
    <property type="evidence" value="ECO:0007669"/>
    <property type="project" value="UniProtKB-KW"/>
</dbReference>
<organism evidence="8 9">
    <name type="scientific">Lampropedia cohaerens</name>
    <dbReference type="NCBI Taxonomy" id="1610491"/>
    <lineage>
        <taxon>Bacteria</taxon>
        <taxon>Pseudomonadati</taxon>
        <taxon>Pseudomonadota</taxon>
        <taxon>Betaproteobacteria</taxon>
        <taxon>Burkholderiales</taxon>
        <taxon>Comamonadaceae</taxon>
        <taxon>Lampropedia</taxon>
    </lineage>
</organism>
<dbReference type="STRING" id="1610491.AAV94_02895"/>
<evidence type="ECO:0000256" key="1">
    <source>
        <dbReference type="ARBA" id="ARBA00022741"/>
    </source>
</evidence>
<dbReference type="OrthoDB" id="9761705at2"/>
<dbReference type="SUPFAM" id="SSF55781">
    <property type="entry name" value="GAF domain-like"/>
    <property type="match status" value="1"/>
</dbReference>
<proteinExistence type="predicted"/>
<dbReference type="SUPFAM" id="SSF52540">
    <property type="entry name" value="P-loop containing nucleoside triphosphate hydrolases"/>
    <property type="match status" value="1"/>
</dbReference>
<dbReference type="CDD" id="cd00009">
    <property type="entry name" value="AAA"/>
    <property type="match status" value="1"/>
</dbReference>
<feature type="domain" description="Sigma-54 factor interaction" evidence="7">
    <location>
        <begin position="356"/>
        <end position="566"/>
    </location>
</feature>
<sequence>MRQEVQELLSARSALCAAGRPALDARLADSWQRSVDAGLHPRDMREIPEPLTGSAFRQLLDCNGDLLAHARPVMDFVYGQIRGSQCMVVLSDAHSLLLHTQGDRTFLNKAQRVALMPGADWHERRRGTNAIGTAVADRAPVRVRGSEHFMEQNGFLHCSAAPIFTAQGDVAGVVDISGAPIASHRHTLALAGMAARMIENSWLKSSYPQHARIHLHPQPQGLDTPAEGIVIMSGDGVLVGANQAAMQLLRLASGDFFQLRLDSRLRERLLKLLAESNRGIRSLRLPGAGKLYLRIHYATAAPLWQRATDHRLSAAPHPTAAPVQASDSAPSGETAQDALAATDTGDQRWRTATDKVRRILRHDIPLLIQGESGVGKEVLARAAHASGPRQGKPFVAINCAAIPESLIEAELFGYAPGAYTGALRGGSPGRIREAHGGTLFLDEIGDMPLLLQSRLLRVLQQRQVTPLGGAPVQVDFALICASHCALAQAVEQGRFRADLYYRINGFAVHLPPLRERQDFDALIGRILRDCATEDLHVAPDVMAAMRRYHWPGNLRQLASVLKTACALREPHEQQLSWHHLADDISATLQSLPPAAPAVPAALPARTAQADDMAGALQRRKLAAIARAVQEAGGNISRAARALGVSRQTIYRHLRDAQWRHAGDVAASKLGPPHDGAC</sequence>
<dbReference type="PROSITE" id="PS50045">
    <property type="entry name" value="SIGMA54_INTERACT_4"/>
    <property type="match status" value="1"/>
</dbReference>
<name>A0A0U1Q297_9BURK</name>
<feature type="region of interest" description="Disordered" evidence="6">
    <location>
        <begin position="313"/>
        <end position="347"/>
    </location>
</feature>
<feature type="compositionally biased region" description="Polar residues" evidence="6">
    <location>
        <begin position="325"/>
        <end position="334"/>
    </location>
</feature>
<dbReference type="InterPro" id="IPR025943">
    <property type="entry name" value="Sigma_54_int_dom_ATP-bd_2"/>
</dbReference>
<dbReference type="PANTHER" id="PTHR32071">
    <property type="entry name" value="TRANSCRIPTIONAL REGULATORY PROTEIN"/>
    <property type="match status" value="1"/>
</dbReference>
<dbReference type="InterPro" id="IPR003593">
    <property type="entry name" value="AAA+_ATPase"/>
</dbReference>
<keyword evidence="2" id="KW-0067">ATP-binding</keyword>
<dbReference type="Gene3D" id="3.40.50.300">
    <property type="entry name" value="P-loop containing nucleotide triphosphate hydrolases"/>
    <property type="match status" value="1"/>
</dbReference>
<dbReference type="PROSITE" id="PS00675">
    <property type="entry name" value="SIGMA54_INTERACT_1"/>
    <property type="match status" value="1"/>
</dbReference>
<dbReference type="Pfam" id="PF02954">
    <property type="entry name" value="HTH_8"/>
    <property type="match status" value="1"/>
</dbReference>
<keyword evidence="3" id="KW-0805">Transcription regulation</keyword>
<dbReference type="InterPro" id="IPR002197">
    <property type="entry name" value="HTH_Fis"/>
</dbReference>
<evidence type="ECO:0000256" key="2">
    <source>
        <dbReference type="ARBA" id="ARBA00022840"/>
    </source>
</evidence>
<dbReference type="SMART" id="SM00382">
    <property type="entry name" value="AAA"/>
    <property type="match status" value="1"/>
</dbReference>
<evidence type="ECO:0000313" key="8">
    <source>
        <dbReference type="EMBL" id="KKW68886.1"/>
    </source>
</evidence>
<dbReference type="InterPro" id="IPR002078">
    <property type="entry name" value="Sigma_54_int"/>
</dbReference>
<dbReference type="PANTHER" id="PTHR32071:SF77">
    <property type="entry name" value="TRANSCRIPTIONAL REGULATORY PROTEIN"/>
    <property type="match status" value="1"/>
</dbReference>
<dbReference type="PRINTS" id="PR01590">
    <property type="entry name" value="HTHFIS"/>
</dbReference>
<dbReference type="PROSITE" id="PS00676">
    <property type="entry name" value="SIGMA54_INTERACT_2"/>
    <property type="match status" value="1"/>
</dbReference>
<reference evidence="8 9" key="1">
    <citation type="submission" date="2015-05" db="EMBL/GenBank/DDBJ databases">
        <title>Draft genome sequence of Lampropedia sp. CT6, isolated from the microbial mat of a hot water spring, located at Manikaran, India.</title>
        <authorList>
            <person name="Tripathi C."/>
            <person name="Rani P."/>
            <person name="Mahato N.K."/>
            <person name="Lal R."/>
        </authorList>
    </citation>
    <scope>NUCLEOTIDE SEQUENCE [LARGE SCALE GENOMIC DNA]</scope>
    <source>
        <strain evidence="8 9">CT6</strain>
    </source>
</reference>
<dbReference type="Pfam" id="PF01590">
    <property type="entry name" value="GAF"/>
    <property type="match status" value="1"/>
</dbReference>
<comment type="caution">
    <text evidence="8">The sequence shown here is derived from an EMBL/GenBank/DDBJ whole genome shotgun (WGS) entry which is preliminary data.</text>
</comment>
<dbReference type="Gene3D" id="1.10.8.60">
    <property type="match status" value="1"/>
</dbReference>
<dbReference type="Pfam" id="PF00158">
    <property type="entry name" value="Sigma54_activat"/>
    <property type="match status" value="1"/>
</dbReference>
<keyword evidence="9" id="KW-1185">Reference proteome</keyword>
<dbReference type="Proteomes" id="UP000050580">
    <property type="component" value="Unassembled WGS sequence"/>
</dbReference>
<dbReference type="EMBL" id="LBNQ01000012">
    <property type="protein sequence ID" value="KKW68886.1"/>
    <property type="molecule type" value="Genomic_DNA"/>
</dbReference>
<dbReference type="InterPro" id="IPR009057">
    <property type="entry name" value="Homeodomain-like_sf"/>
</dbReference>
<dbReference type="SUPFAM" id="SSF46689">
    <property type="entry name" value="Homeodomain-like"/>
    <property type="match status" value="1"/>
</dbReference>
<keyword evidence="1" id="KW-0547">Nucleotide-binding</keyword>
<keyword evidence="5" id="KW-0804">Transcription</keyword>
<dbReference type="InterPro" id="IPR003018">
    <property type="entry name" value="GAF"/>
</dbReference>
<protein>
    <submittedName>
        <fullName evidence="8">ATPase AAA</fullName>
    </submittedName>
</protein>
<dbReference type="AlphaFoldDB" id="A0A0U1Q297"/>
<dbReference type="RefSeq" id="WP_046740814.1">
    <property type="nucleotide sequence ID" value="NZ_LBNQ01000012.1"/>
</dbReference>
<dbReference type="PATRIC" id="fig|1610491.3.peg.608"/>
<dbReference type="InterPro" id="IPR058031">
    <property type="entry name" value="AAA_lid_NorR"/>
</dbReference>
<evidence type="ECO:0000313" key="9">
    <source>
        <dbReference type="Proteomes" id="UP000050580"/>
    </source>
</evidence>
<evidence type="ECO:0000256" key="3">
    <source>
        <dbReference type="ARBA" id="ARBA00023015"/>
    </source>
</evidence>
<evidence type="ECO:0000259" key="7">
    <source>
        <dbReference type="PROSITE" id="PS50045"/>
    </source>
</evidence>
<evidence type="ECO:0000256" key="6">
    <source>
        <dbReference type="SAM" id="MobiDB-lite"/>
    </source>
</evidence>
<dbReference type="GO" id="GO:0043565">
    <property type="term" value="F:sequence-specific DNA binding"/>
    <property type="evidence" value="ECO:0007669"/>
    <property type="project" value="InterPro"/>
</dbReference>
<gene>
    <name evidence="8" type="ORF">AAV94_02895</name>
</gene>
<dbReference type="GO" id="GO:0006355">
    <property type="term" value="P:regulation of DNA-templated transcription"/>
    <property type="evidence" value="ECO:0007669"/>
    <property type="project" value="InterPro"/>
</dbReference>